<sequence length="168" mass="18468">MAISSSSSSAHSLSPQIHNQFVWRSSSFASPLQIHGFSFRPINSKSKYPLRVLAMRPPSKATVVTGQTWSTSVLDSKTPVLVEFYASWCGPCQMVHCVIDEIAAEYAGKVNCYVLNADKDPQITEEYDIKAVPIVVLFKNGEKCESVVGTMPKEFYVAAIERVLSSSS</sequence>
<protein>
    <submittedName>
        <fullName evidence="1">Uncharacterized protein</fullName>
    </submittedName>
</protein>
<dbReference type="EMBL" id="CM042046">
    <property type="protein sequence ID" value="KAI3675302.1"/>
    <property type="molecule type" value="Genomic_DNA"/>
</dbReference>
<dbReference type="Proteomes" id="UP001056120">
    <property type="component" value="Linkage Group LG29"/>
</dbReference>
<reference evidence="2" key="1">
    <citation type="journal article" date="2022" name="Mol. Ecol. Resour.">
        <title>The genomes of chicory, endive, great burdock and yacon provide insights into Asteraceae palaeo-polyploidization history and plant inulin production.</title>
        <authorList>
            <person name="Fan W."/>
            <person name="Wang S."/>
            <person name="Wang H."/>
            <person name="Wang A."/>
            <person name="Jiang F."/>
            <person name="Liu H."/>
            <person name="Zhao H."/>
            <person name="Xu D."/>
            <person name="Zhang Y."/>
        </authorList>
    </citation>
    <scope>NUCLEOTIDE SEQUENCE [LARGE SCALE GENOMIC DNA]</scope>
    <source>
        <strain evidence="2">cv. Yunnan</strain>
    </source>
</reference>
<comment type="caution">
    <text evidence="1">The sequence shown here is derived from an EMBL/GenBank/DDBJ whole genome shotgun (WGS) entry which is preliminary data.</text>
</comment>
<organism evidence="1 2">
    <name type="scientific">Smallanthus sonchifolius</name>
    <dbReference type="NCBI Taxonomy" id="185202"/>
    <lineage>
        <taxon>Eukaryota</taxon>
        <taxon>Viridiplantae</taxon>
        <taxon>Streptophyta</taxon>
        <taxon>Embryophyta</taxon>
        <taxon>Tracheophyta</taxon>
        <taxon>Spermatophyta</taxon>
        <taxon>Magnoliopsida</taxon>
        <taxon>eudicotyledons</taxon>
        <taxon>Gunneridae</taxon>
        <taxon>Pentapetalae</taxon>
        <taxon>asterids</taxon>
        <taxon>campanulids</taxon>
        <taxon>Asterales</taxon>
        <taxon>Asteraceae</taxon>
        <taxon>Asteroideae</taxon>
        <taxon>Heliantheae alliance</taxon>
        <taxon>Millerieae</taxon>
        <taxon>Smallanthus</taxon>
    </lineage>
</organism>
<reference evidence="1 2" key="2">
    <citation type="journal article" date="2022" name="Mol. Ecol. Resour.">
        <title>The genomes of chicory, endive, great burdock and yacon provide insights into Asteraceae paleo-polyploidization history and plant inulin production.</title>
        <authorList>
            <person name="Fan W."/>
            <person name="Wang S."/>
            <person name="Wang H."/>
            <person name="Wang A."/>
            <person name="Jiang F."/>
            <person name="Liu H."/>
            <person name="Zhao H."/>
            <person name="Xu D."/>
            <person name="Zhang Y."/>
        </authorList>
    </citation>
    <scope>NUCLEOTIDE SEQUENCE [LARGE SCALE GENOMIC DNA]</scope>
    <source>
        <strain evidence="2">cv. Yunnan</strain>
        <tissue evidence="1">Leaves</tissue>
    </source>
</reference>
<keyword evidence="2" id="KW-1185">Reference proteome</keyword>
<evidence type="ECO:0000313" key="1">
    <source>
        <dbReference type="EMBL" id="KAI3675302.1"/>
    </source>
</evidence>
<evidence type="ECO:0000313" key="2">
    <source>
        <dbReference type="Proteomes" id="UP001056120"/>
    </source>
</evidence>
<name>A0ACB8XUG9_9ASTR</name>
<accession>A0ACB8XUG9</accession>
<gene>
    <name evidence="1" type="ORF">L1987_84891</name>
</gene>
<proteinExistence type="predicted"/>